<dbReference type="EMBL" id="KB446540">
    <property type="protein sequence ID" value="EME43014.1"/>
    <property type="molecule type" value="Genomic_DNA"/>
</dbReference>
<dbReference type="AlphaFoldDB" id="M2Y3Z4"/>
<protein>
    <submittedName>
        <fullName evidence="1">Uncharacterized protein</fullName>
    </submittedName>
</protein>
<dbReference type="Proteomes" id="UP000016933">
    <property type="component" value="Unassembled WGS sequence"/>
</dbReference>
<evidence type="ECO:0000313" key="1">
    <source>
        <dbReference type="EMBL" id="EME43014.1"/>
    </source>
</evidence>
<gene>
    <name evidence="1" type="ORF">DOTSEDRAFT_25005</name>
</gene>
<reference evidence="2" key="1">
    <citation type="journal article" date="2012" name="PLoS Genet.">
        <title>The genomes of the fungal plant pathogens Cladosporium fulvum and Dothistroma septosporum reveal adaptation to different hosts and lifestyles but also signatures of common ancestry.</title>
        <authorList>
            <person name="de Wit P.J.G.M."/>
            <person name="van der Burgt A."/>
            <person name="Oekmen B."/>
            <person name="Stergiopoulos I."/>
            <person name="Abd-Elsalam K.A."/>
            <person name="Aerts A.L."/>
            <person name="Bahkali A.H."/>
            <person name="Beenen H.G."/>
            <person name="Chettri P."/>
            <person name="Cox M.P."/>
            <person name="Datema E."/>
            <person name="de Vries R.P."/>
            <person name="Dhillon B."/>
            <person name="Ganley A.R."/>
            <person name="Griffiths S.A."/>
            <person name="Guo Y."/>
            <person name="Hamelin R.C."/>
            <person name="Henrissat B."/>
            <person name="Kabir M.S."/>
            <person name="Jashni M.K."/>
            <person name="Kema G."/>
            <person name="Klaubauf S."/>
            <person name="Lapidus A."/>
            <person name="Levasseur A."/>
            <person name="Lindquist E."/>
            <person name="Mehrabi R."/>
            <person name="Ohm R.A."/>
            <person name="Owen T.J."/>
            <person name="Salamov A."/>
            <person name="Schwelm A."/>
            <person name="Schijlen E."/>
            <person name="Sun H."/>
            <person name="van den Burg H.A."/>
            <person name="van Ham R.C.H.J."/>
            <person name="Zhang S."/>
            <person name="Goodwin S.B."/>
            <person name="Grigoriev I.V."/>
            <person name="Collemare J."/>
            <person name="Bradshaw R.E."/>
        </authorList>
    </citation>
    <scope>NUCLEOTIDE SEQUENCE [LARGE SCALE GENOMIC DNA]</scope>
    <source>
        <strain evidence="2">NZE10 / CBS 128990</strain>
    </source>
</reference>
<proteinExistence type="predicted"/>
<keyword evidence="2" id="KW-1185">Reference proteome</keyword>
<sequence>MNPSRTGFECWNFDQIPLKIRPGSGLRRNCLRYTDHDSVCGGYDYAPGEVELASAMLETDDEIPDFCAYRYDEALVYIFPVVKPGGSDYETITK</sequence>
<organism evidence="1 2">
    <name type="scientific">Dothistroma septosporum (strain NZE10 / CBS 128990)</name>
    <name type="common">Red band needle blight fungus</name>
    <name type="synonym">Mycosphaerella pini</name>
    <dbReference type="NCBI Taxonomy" id="675120"/>
    <lineage>
        <taxon>Eukaryota</taxon>
        <taxon>Fungi</taxon>
        <taxon>Dikarya</taxon>
        <taxon>Ascomycota</taxon>
        <taxon>Pezizomycotina</taxon>
        <taxon>Dothideomycetes</taxon>
        <taxon>Dothideomycetidae</taxon>
        <taxon>Mycosphaerellales</taxon>
        <taxon>Mycosphaerellaceae</taxon>
        <taxon>Dothistroma</taxon>
    </lineage>
</organism>
<evidence type="ECO:0000313" key="2">
    <source>
        <dbReference type="Proteomes" id="UP000016933"/>
    </source>
</evidence>
<name>M2Y3Z4_DOTSN</name>
<accession>M2Y3Z4</accession>
<reference evidence="1 2" key="2">
    <citation type="journal article" date="2012" name="PLoS Pathog.">
        <title>Diverse lifestyles and strategies of plant pathogenesis encoded in the genomes of eighteen Dothideomycetes fungi.</title>
        <authorList>
            <person name="Ohm R.A."/>
            <person name="Feau N."/>
            <person name="Henrissat B."/>
            <person name="Schoch C.L."/>
            <person name="Horwitz B.A."/>
            <person name="Barry K.W."/>
            <person name="Condon B.J."/>
            <person name="Copeland A.C."/>
            <person name="Dhillon B."/>
            <person name="Glaser F."/>
            <person name="Hesse C.N."/>
            <person name="Kosti I."/>
            <person name="LaButti K."/>
            <person name="Lindquist E.A."/>
            <person name="Lucas S."/>
            <person name="Salamov A.A."/>
            <person name="Bradshaw R.E."/>
            <person name="Ciuffetti L."/>
            <person name="Hamelin R.C."/>
            <person name="Kema G.H.J."/>
            <person name="Lawrence C."/>
            <person name="Scott J.A."/>
            <person name="Spatafora J.W."/>
            <person name="Turgeon B.G."/>
            <person name="de Wit P.J.G.M."/>
            <person name="Zhong S."/>
            <person name="Goodwin S.B."/>
            <person name="Grigoriev I.V."/>
        </authorList>
    </citation>
    <scope>NUCLEOTIDE SEQUENCE [LARGE SCALE GENOMIC DNA]</scope>
    <source>
        <strain evidence="2">NZE10 / CBS 128990</strain>
    </source>
</reference>
<dbReference type="HOGENOM" id="CLU_2386124_0_0_1"/>